<dbReference type="GO" id="GO:0000470">
    <property type="term" value="P:maturation of LSU-rRNA"/>
    <property type="evidence" value="ECO:0007669"/>
    <property type="project" value="TreeGrafter"/>
</dbReference>
<keyword evidence="4 5" id="KW-0694">RNA-binding</keyword>
<evidence type="ECO:0000313" key="8">
    <source>
        <dbReference type="Proteomes" id="UP001165120"/>
    </source>
</evidence>
<sequence>MEFFEANEIHRPITIRTNTLVTRRRELAQTLVNRGVNLQPIGSWTKVGLQIFDSQVPVGATPEYLAGHYILQAASSFLPVIALDPQENERVLDMAAAPGGKTTYISAMMKNTGCVFANDANKARTKSLIANIHRLESY</sequence>
<organism evidence="7 8">
    <name type="scientific">Candida boidinii</name>
    <name type="common">Yeast</name>
    <dbReference type="NCBI Taxonomy" id="5477"/>
    <lineage>
        <taxon>Eukaryota</taxon>
        <taxon>Fungi</taxon>
        <taxon>Dikarya</taxon>
        <taxon>Ascomycota</taxon>
        <taxon>Saccharomycotina</taxon>
        <taxon>Pichiomycetes</taxon>
        <taxon>Pichiales</taxon>
        <taxon>Pichiaceae</taxon>
        <taxon>Ogataea</taxon>
        <taxon>Ogataea/Candida clade</taxon>
    </lineage>
</organism>
<comment type="caution">
    <text evidence="7">The sequence shown here is derived from an EMBL/GenBank/DDBJ whole genome shotgun (WGS) entry which is preliminary data.</text>
</comment>
<keyword evidence="3 5" id="KW-0949">S-adenosyl-L-methionine</keyword>
<gene>
    <name evidence="7" type="ORF">Cboi02_000659400</name>
</gene>
<dbReference type="GO" id="GO:0003723">
    <property type="term" value="F:RNA binding"/>
    <property type="evidence" value="ECO:0007669"/>
    <property type="project" value="UniProtKB-UniRule"/>
</dbReference>
<dbReference type="GO" id="GO:0009383">
    <property type="term" value="F:rRNA (cytosine-C5-)-methyltransferase activity"/>
    <property type="evidence" value="ECO:0007669"/>
    <property type="project" value="TreeGrafter"/>
</dbReference>
<dbReference type="Gene3D" id="3.40.50.150">
    <property type="entry name" value="Vaccinia Virus protein VP39"/>
    <property type="match status" value="1"/>
</dbReference>
<keyword evidence="8" id="KW-1185">Reference proteome</keyword>
<keyword evidence="2 5" id="KW-0808">Transferase</keyword>
<dbReference type="GO" id="GO:0005730">
    <property type="term" value="C:nucleolus"/>
    <property type="evidence" value="ECO:0007669"/>
    <property type="project" value="TreeGrafter"/>
</dbReference>
<accession>A0A9W6T869</accession>
<dbReference type="PANTHER" id="PTHR22807">
    <property type="entry name" value="NOP2 YEAST -RELATED NOL1/NOP2/FMU SUN DOMAIN-CONTAINING"/>
    <property type="match status" value="1"/>
</dbReference>
<dbReference type="AlphaFoldDB" id="A0A9W6T869"/>
<evidence type="ECO:0000313" key="7">
    <source>
        <dbReference type="EMBL" id="GME81445.1"/>
    </source>
</evidence>
<protein>
    <submittedName>
        <fullName evidence="7">Unnamed protein product</fullName>
    </submittedName>
</protein>
<dbReference type="Proteomes" id="UP001165120">
    <property type="component" value="Unassembled WGS sequence"/>
</dbReference>
<dbReference type="SUPFAM" id="SSF53335">
    <property type="entry name" value="S-adenosyl-L-methionine-dependent methyltransferases"/>
    <property type="match status" value="1"/>
</dbReference>
<evidence type="ECO:0000256" key="5">
    <source>
        <dbReference type="PROSITE-ProRule" id="PRU01023"/>
    </source>
</evidence>
<feature type="binding site" evidence="5">
    <location>
        <position position="119"/>
    </location>
    <ligand>
        <name>S-adenosyl-L-methionine</name>
        <dbReference type="ChEBI" id="CHEBI:59789"/>
    </ligand>
</feature>
<dbReference type="EMBL" id="BSXN01004538">
    <property type="protein sequence ID" value="GME81445.1"/>
    <property type="molecule type" value="Genomic_DNA"/>
</dbReference>
<dbReference type="InterPro" id="IPR023267">
    <property type="entry name" value="RCMT"/>
</dbReference>
<keyword evidence="1 5" id="KW-0489">Methyltransferase</keyword>
<dbReference type="Gene3D" id="3.30.70.1170">
    <property type="entry name" value="Sun protein, domain 3"/>
    <property type="match status" value="1"/>
</dbReference>
<dbReference type="Pfam" id="PF01189">
    <property type="entry name" value="Methyltr_RsmB-F"/>
    <property type="match status" value="1"/>
</dbReference>
<dbReference type="PANTHER" id="PTHR22807:SF30">
    <property type="entry name" value="28S RRNA (CYTOSINE(4447)-C(5))-METHYLTRANSFERASE-RELATED"/>
    <property type="match status" value="1"/>
</dbReference>
<dbReference type="InterPro" id="IPR049560">
    <property type="entry name" value="MeTrfase_RsmB-F_NOP2_cat"/>
</dbReference>
<evidence type="ECO:0000259" key="6">
    <source>
        <dbReference type="PROSITE" id="PS51686"/>
    </source>
</evidence>
<evidence type="ECO:0000256" key="1">
    <source>
        <dbReference type="ARBA" id="ARBA00022603"/>
    </source>
</evidence>
<evidence type="ECO:0000256" key="4">
    <source>
        <dbReference type="ARBA" id="ARBA00022884"/>
    </source>
</evidence>
<evidence type="ECO:0000256" key="2">
    <source>
        <dbReference type="ARBA" id="ARBA00022679"/>
    </source>
</evidence>
<proteinExistence type="inferred from homology"/>
<dbReference type="FunFam" id="3.30.70.1170:FF:000009">
    <property type="entry name" value="Nucleolar protein-like"/>
    <property type="match status" value="1"/>
</dbReference>
<dbReference type="PROSITE" id="PS51686">
    <property type="entry name" value="SAM_MT_RSMB_NOP"/>
    <property type="match status" value="1"/>
</dbReference>
<comment type="similarity">
    <text evidence="5">Belongs to the class I-like SAM-binding methyltransferase superfamily. RsmB/NOP family.</text>
</comment>
<dbReference type="GO" id="GO:0070475">
    <property type="term" value="P:rRNA base methylation"/>
    <property type="evidence" value="ECO:0007669"/>
    <property type="project" value="TreeGrafter"/>
</dbReference>
<comment type="caution">
    <text evidence="5">Lacks conserved residue(s) required for the propagation of feature annotation.</text>
</comment>
<dbReference type="InterPro" id="IPR001678">
    <property type="entry name" value="MeTrfase_RsmB-F_NOP2_dom"/>
</dbReference>
<dbReference type="InterPro" id="IPR029063">
    <property type="entry name" value="SAM-dependent_MTases_sf"/>
</dbReference>
<feature type="domain" description="SAM-dependent MTase RsmB/NOP-type" evidence="6">
    <location>
        <begin position="3"/>
        <end position="138"/>
    </location>
</feature>
<name>A0A9W6T869_CANBO</name>
<feature type="binding site" evidence="5">
    <location>
        <begin position="95"/>
        <end position="101"/>
    </location>
    <ligand>
        <name>S-adenosyl-L-methionine</name>
        <dbReference type="ChEBI" id="CHEBI:59789"/>
    </ligand>
</feature>
<reference evidence="7" key="1">
    <citation type="submission" date="2023-04" db="EMBL/GenBank/DDBJ databases">
        <title>Candida boidinii NBRC 10035.</title>
        <authorList>
            <person name="Ichikawa N."/>
            <person name="Sato H."/>
            <person name="Tonouchi N."/>
        </authorList>
    </citation>
    <scope>NUCLEOTIDE SEQUENCE</scope>
    <source>
        <strain evidence="7">NBRC 10035</strain>
    </source>
</reference>
<evidence type="ECO:0000256" key="3">
    <source>
        <dbReference type="ARBA" id="ARBA00022691"/>
    </source>
</evidence>